<feature type="region of interest" description="Disordered" evidence="1">
    <location>
        <begin position="1"/>
        <end position="51"/>
    </location>
</feature>
<dbReference type="Proteomes" id="UP000184499">
    <property type="component" value="Unassembled WGS sequence"/>
</dbReference>
<sequence length="301" mass="33686">MGGNALNPAQDKTGQDRTAGSQNKRGRQASQPDGPDQRPERQTPGAGGLRPVRLFRTVPTGCFYSLKGVSEQSMVTVGLAAGRGSGDERKNPRIHRLLNTSGQIGERNRRQCEAAIVHRSADKRKWKWRLLDCYCGWTHWTALVGRPRTASTMGSGQKHTKHPRLQQERQWQWQCSQSVTRSPTLKRGPDFGLGHSTGQGHHTYIIASTLFTPLPQYHHHQNNRPVYVRSMPEKRHLTVIVIPTGLSDQVQLPVEAVAIPSGLRTVTHRPPGGWQSNQHMIRPEYFGACSMITLSLNMYTQ</sequence>
<evidence type="ECO:0000313" key="3">
    <source>
        <dbReference type="Proteomes" id="UP000184499"/>
    </source>
</evidence>
<evidence type="ECO:0000256" key="1">
    <source>
        <dbReference type="SAM" id="MobiDB-lite"/>
    </source>
</evidence>
<protein>
    <submittedName>
        <fullName evidence="2">Uncharacterized protein</fullName>
    </submittedName>
</protein>
<reference evidence="3" key="1">
    <citation type="journal article" date="2017" name="Genome Biol.">
        <title>Comparative genomics reveals high biological diversity and specific adaptations in the industrially and medically important fungal genus Aspergillus.</title>
        <authorList>
            <person name="de Vries R.P."/>
            <person name="Riley R."/>
            <person name="Wiebenga A."/>
            <person name="Aguilar-Osorio G."/>
            <person name="Amillis S."/>
            <person name="Uchima C.A."/>
            <person name="Anderluh G."/>
            <person name="Asadollahi M."/>
            <person name="Askin M."/>
            <person name="Barry K."/>
            <person name="Battaglia E."/>
            <person name="Bayram O."/>
            <person name="Benocci T."/>
            <person name="Braus-Stromeyer S.A."/>
            <person name="Caldana C."/>
            <person name="Canovas D."/>
            <person name="Cerqueira G.C."/>
            <person name="Chen F."/>
            <person name="Chen W."/>
            <person name="Choi C."/>
            <person name="Clum A."/>
            <person name="Dos Santos R.A."/>
            <person name="Damasio A.R."/>
            <person name="Diallinas G."/>
            <person name="Emri T."/>
            <person name="Fekete E."/>
            <person name="Flipphi M."/>
            <person name="Freyberg S."/>
            <person name="Gallo A."/>
            <person name="Gournas C."/>
            <person name="Habgood R."/>
            <person name="Hainaut M."/>
            <person name="Harispe M.L."/>
            <person name="Henrissat B."/>
            <person name="Hilden K.S."/>
            <person name="Hope R."/>
            <person name="Hossain A."/>
            <person name="Karabika E."/>
            <person name="Karaffa L."/>
            <person name="Karanyi Z."/>
            <person name="Krasevec N."/>
            <person name="Kuo A."/>
            <person name="Kusch H."/>
            <person name="LaButti K."/>
            <person name="Lagendijk E.L."/>
            <person name="Lapidus A."/>
            <person name="Levasseur A."/>
            <person name="Lindquist E."/>
            <person name="Lipzen A."/>
            <person name="Logrieco A.F."/>
            <person name="MacCabe A."/>
            <person name="Maekelae M.R."/>
            <person name="Malavazi I."/>
            <person name="Melin P."/>
            <person name="Meyer V."/>
            <person name="Mielnichuk N."/>
            <person name="Miskei M."/>
            <person name="Molnar A.P."/>
            <person name="Mule G."/>
            <person name="Ngan C.Y."/>
            <person name="Orejas M."/>
            <person name="Orosz E."/>
            <person name="Ouedraogo J.P."/>
            <person name="Overkamp K.M."/>
            <person name="Park H.-S."/>
            <person name="Perrone G."/>
            <person name="Piumi F."/>
            <person name="Punt P.J."/>
            <person name="Ram A.F."/>
            <person name="Ramon A."/>
            <person name="Rauscher S."/>
            <person name="Record E."/>
            <person name="Riano-Pachon D.M."/>
            <person name="Robert V."/>
            <person name="Roehrig J."/>
            <person name="Ruller R."/>
            <person name="Salamov A."/>
            <person name="Salih N.S."/>
            <person name="Samson R.A."/>
            <person name="Sandor E."/>
            <person name="Sanguinetti M."/>
            <person name="Schuetze T."/>
            <person name="Sepcic K."/>
            <person name="Shelest E."/>
            <person name="Sherlock G."/>
            <person name="Sophianopoulou V."/>
            <person name="Squina F.M."/>
            <person name="Sun H."/>
            <person name="Susca A."/>
            <person name="Todd R.B."/>
            <person name="Tsang A."/>
            <person name="Unkles S.E."/>
            <person name="van de Wiele N."/>
            <person name="van Rossen-Uffink D."/>
            <person name="Oliveira J.V."/>
            <person name="Vesth T.C."/>
            <person name="Visser J."/>
            <person name="Yu J.-H."/>
            <person name="Zhou M."/>
            <person name="Andersen M.R."/>
            <person name="Archer D.B."/>
            <person name="Baker S.E."/>
            <person name="Benoit I."/>
            <person name="Brakhage A.A."/>
            <person name="Braus G.H."/>
            <person name="Fischer R."/>
            <person name="Frisvad J.C."/>
            <person name="Goldman G.H."/>
            <person name="Houbraken J."/>
            <person name="Oakley B."/>
            <person name="Pocsi I."/>
            <person name="Scazzocchio C."/>
            <person name="Seiboth B."/>
            <person name="vanKuyk P.A."/>
            <person name="Wortman J."/>
            <person name="Dyer P.S."/>
            <person name="Grigoriev I.V."/>
        </authorList>
    </citation>
    <scope>NUCLEOTIDE SEQUENCE [LARGE SCALE GENOMIC DNA]</scope>
    <source>
        <strain evidence="3">CBS 101740 / IMI 381727 / IBT 21946</strain>
    </source>
</reference>
<keyword evidence="3" id="KW-1185">Reference proteome</keyword>
<feature type="compositionally biased region" description="Polar residues" evidence="1">
    <location>
        <begin position="10"/>
        <end position="31"/>
    </location>
</feature>
<accession>A0A1L9UJZ0</accession>
<gene>
    <name evidence="2" type="ORF">ASPBRDRAFT_55209</name>
</gene>
<dbReference type="AlphaFoldDB" id="A0A1L9UJZ0"/>
<feature type="region of interest" description="Disordered" evidence="1">
    <location>
        <begin position="149"/>
        <end position="171"/>
    </location>
</feature>
<dbReference type="VEuPathDB" id="FungiDB:ASPBRDRAFT_55209"/>
<dbReference type="GeneID" id="93579846"/>
<name>A0A1L9UJZ0_ASPBC</name>
<proteinExistence type="predicted"/>
<dbReference type="EMBL" id="KV878684">
    <property type="protein sequence ID" value="OJJ71958.1"/>
    <property type="molecule type" value="Genomic_DNA"/>
</dbReference>
<dbReference type="RefSeq" id="XP_067479206.1">
    <property type="nucleotide sequence ID" value="XM_067627358.1"/>
</dbReference>
<evidence type="ECO:0000313" key="2">
    <source>
        <dbReference type="EMBL" id="OJJ71958.1"/>
    </source>
</evidence>
<organism evidence="2 3">
    <name type="scientific">Aspergillus brasiliensis (strain CBS 101740 / IMI 381727 / IBT 21946)</name>
    <dbReference type="NCBI Taxonomy" id="767769"/>
    <lineage>
        <taxon>Eukaryota</taxon>
        <taxon>Fungi</taxon>
        <taxon>Dikarya</taxon>
        <taxon>Ascomycota</taxon>
        <taxon>Pezizomycotina</taxon>
        <taxon>Eurotiomycetes</taxon>
        <taxon>Eurotiomycetidae</taxon>
        <taxon>Eurotiales</taxon>
        <taxon>Aspergillaceae</taxon>
        <taxon>Aspergillus</taxon>
        <taxon>Aspergillus subgen. Circumdati</taxon>
    </lineage>
</organism>